<evidence type="ECO:0000259" key="9">
    <source>
        <dbReference type="Pfam" id="PF01379"/>
    </source>
</evidence>
<dbReference type="InterPro" id="IPR000860">
    <property type="entry name" value="HemC"/>
</dbReference>
<dbReference type="GO" id="GO:0005737">
    <property type="term" value="C:cytoplasm"/>
    <property type="evidence" value="ECO:0007669"/>
    <property type="project" value="UniProtKB-UniRule"/>
</dbReference>
<dbReference type="GO" id="GO:0004418">
    <property type="term" value="F:hydroxymethylbilane synthase activity"/>
    <property type="evidence" value="ECO:0007669"/>
    <property type="project" value="UniProtKB-UniRule"/>
</dbReference>
<dbReference type="PRINTS" id="PR00151">
    <property type="entry name" value="PORPHBDMNASE"/>
</dbReference>
<dbReference type="Proteomes" id="UP000216024">
    <property type="component" value="Unassembled WGS sequence"/>
</dbReference>
<dbReference type="InterPro" id="IPR036803">
    <property type="entry name" value="Porphobilinogen_deaminase_C_sf"/>
</dbReference>
<keyword evidence="5 8" id="KW-0808">Transferase</keyword>
<feature type="domain" description="Porphobilinogen deaminase N-terminal" evidence="9">
    <location>
        <begin position="5"/>
        <end position="209"/>
    </location>
</feature>
<protein>
    <recommendedName>
        <fullName evidence="8">Porphobilinogen deaminase</fullName>
        <shortName evidence="8">PBG</shortName>
        <ecNumber evidence="8">2.5.1.61</ecNumber>
    </recommendedName>
    <alternativeName>
        <fullName evidence="8">Hydroxymethylbilane synthase</fullName>
        <shortName evidence="8">HMBS</shortName>
    </alternativeName>
    <alternativeName>
        <fullName evidence="8">Pre-uroporphyrinogen synthase</fullName>
    </alternativeName>
</protein>
<keyword evidence="12" id="KW-1185">Reference proteome</keyword>
<comment type="miscellaneous">
    <text evidence="8">The porphobilinogen subunits are added to the dipyrromethane group.</text>
</comment>
<dbReference type="FunFam" id="3.40.190.10:FF:000004">
    <property type="entry name" value="Porphobilinogen deaminase"/>
    <property type="match status" value="1"/>
</dbReference>
<evidence type="ECO:0000256" key="8">
    <source>
        <dbReference type="HAMAP-Rule" id="MF_00260"/>
    </source>
</evidence>
<dbReference type="HAMAP" id="MF_00260">
    <property type="entry name" value="Porphobil_deam"/>
    <property type="match status" value="1"/>
</dbReference>
<comment type="similarity">
    <text evidence="3 8">Belongs to the HMBS family.</text>
</comment>
<dbReference type="OrthoDB" id="9810298at2"/>
<evidence type="ECO:0000256" key="6">
    <source>
        <dbReference type="ARBA" id="ARBA00023244"/>
    </source>
</evidence>
<name>A0A267MPR9_9FIRM</name>
<dbReference type="GO" id="GO:0006782">
    <property type="term" value="P:protoporphyrinogen IX biosynthetic process"/>
    <property type="evidence" value="ECO:0007669"/>
    <property type="project" value="UniProtKB-UniRule"/>
</dbReference>
<dbReference type="AlphaFoldDB" id="A0A267MPR9"/>
<dbReference type="PANTHER" id="PTHR11557:SF0">
    <property type="entry name" value="PORPHOBILINOGEN DEAMINASE"/>
    <property type="match status" value="1"/>
</dbReference>
<accession>A0A267MPR9</accession>
<organism evidence="11 12">
    <name type="scientific">Anaeromicrobium sediminis</name>
    <dbReference type="NCBI Taxonomy" id="1478221"/>
    <lineage>
        <taxon>Bacteria</taxon>
        <taxon>Bacillati</taxon>
        <taxon>Bacillota</taxon>
        <taxon>Clostridia</taxon>
        <taxon>Peptostreptococcales</taxon>
        <taxon>Thermotaleaceae</taxon>
        <taxon>Anaeromicrobium</taxon>
    </lineage>
</organism>
<dbReference type="EMBL" id="NIBG01000002">
    <property type="protein sequence ID" value="PAB60783.1"/>
    <property type="molecule type" value="Genomic_DNA"/>
</dbReference>
<evidence type="ECO:0000256" key="4">
    <source>
        <dbReference type="ARBA" id="ARBA00011245"/>
    </source>
</evidence>
<dbReference type="InterPro" id="IPR022418">
    <property type="entry name" value="Porphobilinogen_deaminase_C"/>
</dbReference>
<evidence type="ECO:0000256" key="1">
    <source>
        <dbReference type="ARBA" id="ARBA00002869"/>
    </source>
</evidence>
<dbReference type="PIRSF" id="PIRSF001438">
    <property type="entry name" value="4pyrrol_synth_OHMeBilane_synth"/>
    <property type="match status" value="1"/>
</dbReference>
<dbReference type="CDD" id="cd13646">
    <property type="entry name" value="PBP2_EcHMBS_like"/>
    <property type="match status" value="1"/>
</dbReference>
<reference evidence="11 12" key="1">
    <citation type="submission" date="2017-06" db="EMBL/GenBank/DDBJ databases">
        <title>Draft genome sequence of anaerobic fermentative bacterium Anaeromicrobium sediminis DY2726D isolated from West Pacific Ocean sediments.</title>
        <authorList>
            <person name="Zeng X."/>
        </authorList>
    </citation>
    <scope>NUCLEOTIDE SEQUENCE [LARGE SCALE GENOMIC DNA]</scope>
    <source>
        <strain evidence="11 12">DY2726D</strain>
    </source>
</reference>
<evidence type="ECO:0000313" key="12">
    <source>
        <dbReference type="Proteomes" id="UP000216024"/>
    </source>
</evidence>
<gene>
    <name evidence="8" type="primary">hemC</name>
    <name evidence="11" type="ORF">CCE28_04385</name>
</gene>
<dbReference type="Pfam" id="PF01379">
    <property type="entry name" value="Porphobil_deam"/>
    <property type="match status" value="1"/>
</dbReference>
<proteinExistence type="inferred from homology"/>
<dbReference type="RefSeq" id="WP_095131337.1">
    <property type="nucleotide sequence ID" value="NZ_NIBG01000002.1"/>
</dbReference>
<evidence type="ECO:0000256" key="5">
    <source>
        <dbReference type="ARBA" id="ARBA00022679"/>
    </source>
</evidence>
<keyword evidence="6 8" id="KW-0627">Porphyrin biosynthesis</keyword>
<feature type="modified residue" description="S-(dipyrrolylmethanemethyl)cysteine" evidence="8">
    <location>
        <position position="241"/>
    </location>
</feature>
<dbReference type="FunFam" id="3.40.190.10:FF:000005">
    <property type="entry name" value="Porphobilinogen deaminase"/>
    <property type="match status" value="1"/>
</dbReference>
<comment type="cofactor">
    <cofactor evidence="8">
        <name>dipyrromethane</name>
        <dbReference type="ChEBI" id="CHEBI:60342"/>
    </cofactor>
    <text evidence="8">Binds 1 dipyrromethane group covalently.</text>
</comment>
<dbReference type="Gene3D" id="3.40.190.10">
    <property type="entry name" value="Periplasmic binding protein-like II"/>
    <property type="match status" value="2"/>
</dbReference>
<dbReference type="Gene3D" id="3.30.160.40">
    <property type="entry name" value="Porphobilinogen deaminase, C-terminal domain"/>
    <property type="match status" value="1"/>
</dbReference>
<dbReference type="PROSITE" id="PS00533">
    <property type="entry name" value="PORPHOBILINOGEN_DEAM"/>
    <property type="match status" value="1"/>
</dbReference>
<evidence type="ECO:0000256" key="7">
    <source>
        <dbReference type="ARBA" id="ARBA00048169"/>
    </source>
</evidence>
<dbReference type="InterPro" id="IPR022417">
    <property type="entry name" value="Porphobilin_deaminase_N"/>
</dbReference>
<evidence type="ECO:0000259" key="10">
    <source>
        <dbReference type="Pfam" id="PF03900"/>
    </source>
</evidence>
<comment type="caution">
    <text evidence="11">The sequence shown here is derived from an EMBL/GenBank/DDBJ whole genome shotgun (WGS) entry which is preliminary data.</text>
</comment>
<dbReference type="EC" id="2.5.1.61" evidence="8"/>
<evidence type="ECO:0000313" key="11">
    <source>
        <dbReference type="EMBL" id="PAB60783.1"/>
    </source>
</evidence>
<evidence type="ECO:0000256" key="3">
    <source>
        <dbReference type="ARBA" id="ARBA00005638"/>
    </source>
</evidence>
<dbReference type="PANTHER" id="PTHR11557">
    <property type="entry name" value="PORPHOBILINOGEN DEAMINASE"/>
    <property type="match status" value="1"/>
</dbReference>
<sequence>MDKIIKVGSRCSELALKQTHIVIGVLKEHFPEYEYEIVEIKTIGDKILDKTLDKIGGKGLFVKEIESALLNKEIDLAVHSMKDVPTVMVEGLKIGAITKREDVRDVFIGKNNLKIEELKSGAKVGTSSLRRKAQLLAYRNDLDIVPIRGNIRTRIGKIEEMDLDGIILAAAGIHRMDWNEKINDYISEDICTPAVGQGALGIQIRENDPLMDGIISVLNHRETEYTIKAERSFMRVLEGGCHVPMGAFCEIKDGMLSMIAVVASLDGKEIIRLGQSADLEEYTKLGESLAKEALDKGARHILDKIEGND</sequence>
<dbReference type="SUPFAM" id="SSF54782">
    <property type="entry name" value="Porphobilinogen deaminase (hydroxymethylbilane synthase), C-terminal domain"/>
    <property type="match status" value="1"/>
</dbReference>
<comment type="subunit">
    <text evidence="4 8">Monomer.</text>
</comment>
<comment type="catalytic activity">
    <reaction evidence="7 8">
        <text>4 porphobilinogen + H2O = hydroxymethylbilane + 4 NH4(+)</text>
        <dbReference type="Rhea" id="RHEA:13185"/>
        <dbReference type="ChEBI" id="CHEBI:15377"/>
        <dbReference type="ChEBI" id="CHEBI:28938"/>
        <dbReference type="ChEBI" id="CHEBI:57845"/>
        <dbReference type="ChEBI" id="CHEBI:58126"/>
        <dbReference type="EC" id="2.5.1.61"/>
    </reaction>
</comment>
<dbReference type="Pfam" id="PF03900">
    <property type="entry name" value="Porphobil_deamC"/>
    <property type="match status" value="1"/>
</dbReference>
<comment type="function">
    <text evidence="1 8">Tetrapolymerization of the monopyrrole PBG into the hydroxymethylbilane pre-uroporphyrinogen in several discrete steps.</text>
</comment>
<dbReference type="InterPro" id="IPR022419">
    <property type="entry name" value="Porphobilin_deaminase_cofac_BS"/>
</dbReference>
<feature type="domain" description="Porphobilinogen deaminase C-terminal" evidence="10">
    <location>
        <begin position="226"/>
        <end position="294"/>
    </location>
</feature>
<comment type="pathway">
    <text evidence="2">Porphyrin-containing compound metabolism; protoporphyrin-IX biosynthesis; coproporphyrinogen-III from 5-aminolevulinate: step 2/4.</text>
</comment>
<dbReference type="SUPFAM" id="SSF53850">
    <property type="entry name" value="Periplasmic binding protein-like II"/>
    <property type="match status" value="1"/>
</dbReference>
<dbReference type="NCBIfam" id="TIGR00212">
    <property type="entry name" value="hemC"/>
    <property type="match status" value="1"/>
</dbReference>
<evidence type="ECO:0000256" key="2">
    <source>
        <dbReference type="ARBA" id="ARBA00004735"/>
    </source>
</evidence>